<comment type="caution">
    <text evidence="4">The sequence shown here is derived from an EMBL/GenBank/DDBJ whole genome shotgun (WGS) entry which is preliminary data.</text>
</comment>
<evidence type="ECO:0000256" key="2">
    <source>
        <dbReference type="NCBIfam" id="TIGR02426"/>
    </source>
</evidence>
<gene>
    <name evidence="4" type="ORF">M8523_09845</name>
</gene>
<reference evidence="4" key="1">
    <citation type="submission" date="2022-05" db="EMBL/GenBank/DDBJ databases">
        <authorList>
            <person name="Pankratov T."/>
        </authorList>
    </citation>
    <scope>NUCLEOTIDE SEQUENCE</scope>
    <source>
        <strain evidence="4">BP6-180914</strain>
    </source>
</reference>
<dbReference type="RefSeq" id="WP_282584691.1">
    <property type="nucleotide sequence ID" value="NZ_JAMOIM010000005.1"/>
</dbReference>
<dbReference type="InterPro" id="IPR000362">
    <property type="entry name" value="Fumarate_lyase_fam"/>
</dbReference>
<dbReference type="PANTHER" id="PTHR43172">
    <property type="entry name" value="ADENYLOSUCCINATE LYASE"/>
    <property type="match status" value="1"/>
</dbReference>
<accession>A0AA41YTJ6</accession>
<keyword evidence="4" id="KW-0413">Isomerase</keyword>
<evidence type="ECO:0000313" key="4">
    <source>
        <dbReference type="EMBL" id="MCW6508324.1"/>
    </source>
</evidence>
<dbReference type="SUPFAM" id="SSF48557">
    <property type="entry name" value="L-aspartase-like"/>
    <property type="match status" value="1"/>
</dbReference>
<dbReference type="Proteomes" id="UP001165667">
    <property type="component" value="Unassembled WGS sequence"/>
</dbReference>
<dbReference type="InterPro" id="IPR022761">
    <property type="entry name" value="Fumarate_lyase_N"/>
</dbReference>
<organism evidence="4 5">
    <name type="scientific">Lichenifustis flavocetrariae</name>
    <dbReference type="NCBI Taxonomy" id="2949735"/>
    <lineage>
        <taxon>Bacteria</taxon>
        <taxon>Pseudomonadati</taxon>
        <taxon>Pseudomonadota</taxon>
        <taxon>Alphaproteobacteria</taxon>
        <taxon>Hyphomicrobiales</taxon>
        <taxon>Lichenihabitantaceae</taxon>
        <taxon>Lichenifustis</taxon>
    </lineage>
</organism>
<protein>
    <recommendedName>
        <fullName evidence="2">3-carboxy-cis,cis-muconate cycloisomerase</fullName>
        <ecNumber evidence="2">5.5.1.2</ecNumber>
    </recommendedName>
</protein>
<feature type="domain" description="Fumarate lyase N-terminal" evidence="3">
    <location>
        <begin position="21"/>
        <end position="290"/>
    </location>
</feature>
<dbReference type="NCBIfam" id="TIGR02426">
    <property type="entry name" value="protocat_pcaB"/>
    <property type="match status" value="1"/>
</dbReference>
<dbReference type="EMBL" id="JAMOIM010000005">
    <property type="protein sequence ID" value="MCW6508324.1"/>
    <property type="molecule type" value="Genomic_DNA"/>
</dbReference>
<dbReference type="Gene3D" id="1.20.200.10">
    <property type="entry name" value="Fumarase/aspartase (Central domain)"/>
    <property type="match status" value="1"/>
</dbReference>
<evidence type="ECO:0000256" key="1">
    <source>
        <dbReference type="ARBA" id="ARBA00034772"/>
    </source>
</evidence>
<dbReference type="InterPro" id="IPR012789">
    <property type="entry name" value="Protocat_PcaB-like"/>
</dbReference>
<dbReference type="PANTHER" id="PTHR43172:SF2">
    <property type="entry name" value="ADENYLOSUCCINATE LYASE C-TERMINAL DOMAIN-CONTAINING PROTEIN"/>
    <property type="match status" value="1"/>
</dbReference>
<comment type="similarity">
    <text evidence="1">Belongs to the class-II fumarase/aspartase family.</text>
</comment>
<sequence length="346" mass="35891">MTPGRSLLGALVGDAELEALFSDEADLQAQIRIEAALAMAEAECGLIAPEAATAIGEACARFVPDLAVLAGSMAQDGVMVPGLVRQLRAAVGDIHGAALHMGATSQDLIDTSLVLRLGRAITILEARLDALGAGLVALKARDGSRRLMAHTRMQVALPFSAADKIATWQAPLVRHKTRLAELKPRLLLLQLGGPVGTRVELGERADAIAANLAARLGLGHAPPWHSQRDGIAEFGSWLSLVSGALGKLGQDVALLAQNEVAALKVAGGGTSSAMAHKQNPVAAEVLVAMARFNAGALGTLHQALVHENERSGAAWTLEWIVLPQMVVTTGAALTTAQTLVDALSFT</sequence>
<dbReference type="EC" id="5.5.1.2" evidence="2"/>
<dbReference type="PRINTS" id="PR00149">
    <property type="entry name" value="FUMRATELYASE"/>
</dbReference>
<dbReference type="GO" id="GO:0047472">
    <property type="term" value="F:3-carboxy-cis,cis-muconate cycloisomerase activity"/>
    <property type="evidence" value="ECO:0007669"/>
    <property type="project" value="UniProtKB-UniRule"/>
</dbReference>
<keyword evidence="5" id="KW-1185">Reference proteome</keyword>
<dbReference type="AlphaFoldDB" id="A0AA41YTJ6"/>
<name>A0AA41YTJ6_9HYPH</name>
<dbReference type="Pfam" id="PF00206">
    <property type="entry name" value="Lyase_1"/>
    <property type="match status" value="1"/>
</dbReference>
<dbReference type="NCBIfam" id="NF004631">
    <property type="entry name" value="PRK05975.1"/>
    <property type="match status" value="1"/>
</dbReference>
<dbReference type="GO" id="GO:0019619">
    <property type="term" value="P:3,4-dihydroxybenzoate catabolic process"/>
    <property type="evidence" value="ECO:0007669"/>
    <property type="project" value="InterPro"/>
</dbReference>
<dbReference type="InterPro" id="IPR008948">
    <property type="entry name" value="L-Aspartase-like"/>
</dbReference>
<evidence type="ECO:0000259" key="3">
    <source>
        <dbReference type="Pfam" id="PF00206"/>
    </source>
</evidence>
<proteinExistence type="inferred from homology"/>
<evidence type="ECO:0000313" key="5">
    <source>
        <dbReference type="Proteomes" id="UP001165667"/>
    </source>
</evidence>